<dbReference type="Proteomes" id="UP000095210">
    <property type="component" value="Chromosome"/>
</dbReference>
<organism evidence="2 3">
    <name type="scientific">Actinoalloteichus hymeniacidonis</name>
    <dbReference type="NCBI Taxonomy" id="340345"/>
    <lineage>
        <taxon>Bacteria</taxon>
        <taxon>Bacillati</taxon>
        <taxon>Actinomycetota</taxon>
        <taxon>Actinomycetes</taxon>
        <taxon>Pseudonocardiales</taxon>
        <taxon>Pseudonocardiaceae</taxon>
        <taxon>Actinoalloteichus</taxon>
    </lineage>
</organism>
<evidence type="ECO:0000313" key="3">
    <source>
        <dbReference type="Proteomes" id="UP000095210"/>
    </source>
</evidence>
<sequence>MNQFLSTVSGKLAERWVTTLVLPGVFFLLAVLCAVRLGHEQAFDIASVADWLAAHADSAPIALAAVAVLLGASATAIAAQSLGGLAEAIWTRPWRGPAAWIARPLVFLRGRRFDRAAARAEVDPVAVYRPRHPMWVGERFRLLDTRIAAQYHGLRLGPLWPRLWLLLPDTVRAPVQAAESRLVAARTLFGWGVLYLGLGAWWYPAAILGLVAAVLGWARTRAAVVAVTTWIEATVDTHLGMVCEALGHAVPESGITREFAALINDRLTKGD</sequence>
<evidence type="ECO:0000256" key="1">
    <source>
        <dbReference type="SAM" id="Phobius"/>
    </source>
</evidence>
<keyword evidence="3" id="KW-1185">Reference proteome</keyword>
<feature type="transmembrane region" description="Helical" evidence="1">
    <location>
        <begin position="59"/>
        <end position="79"/>
    </location>
</feature>
<feature type="transmembrane region" description="Helical" evidence="1">
    <location>
        <begin position="200"/>
        <end position="218"/>
    </location>
</feature>
<name>A0AAC9MX38_9PSEU</name>
<dbReference type="AlphaFoldDB" id="A0AAC9MX38"/>
<evidence type="ECO:0008006" key="4">
    <source>
        <dbReference type="Google" id="ProtNLM"/>
    </source>
</evidence>
<feature type="transmembrane region" description="Helical" evidence="1">
    <location>
        <begin position="20"/>
        <end position="38"/>
    </location>
</feature>
<reference evidence="3" key="1">
    <citation type="submission" date="2016-03" db="EMBL/GenBank/DDBJ databases">
        <title>Complete genome sequence of the type strain Actinoalloteichus hymeniacidonis DSM 45092.</title>
        <authorList>
            <person name="Schaffert L."/>
            <person name="Albersmeier A."/>
            <person name="Winkler A."/>
            <person name="Kalinowski J."/>
            <person name="Zotchev S."/>
            <person name="Ruckert C."/>
        </authorList>
    </citation>
    <scope>NUCLEOTIDE SEQUENCE [LARGE SCALE GENOMIC DNA]</scope>
    <source>
        <strain evidence="3">HPA177(T) (DSM 45092(T))</strain>
    </source>
</reference>
<protein>
    <recommendedName>
        <fullName evidence="4">Vegetative cell wall protein gp1</fullName>
    </recommendedName>
</protein>
<gene>
    <name evidence="2" type="ORF">TL08_05080</name>
</gene>
<dbReference type="KEGG" id="ahm:TL08_05080"/>
<dbReference type="RefSeq" id="WP_069846957.1">
    <property type="nucleotide sequence ID" value="NZ_CP014859.1"/>
</dbReference>
<keyword evidence="1" id="KW-0472">Membrane</keyword>
<accession>A0AAC9MX38</accession>
<evidence type="ECO:0000313" key="2">
    <source>
        <dbReference type="EMBL" id="AOS61844.1"/>
    </source>
</evidence>
<dbReference type="EMBL" id="CP014859">
    <property type="protein sequence ID" value="AOS61844.1"/>
    <property type="molecule type" value="Genomic_DNA"/>
</dbReference>
<keyword evidence="1" id="KW-1133">Transmembrane helix</keyword>
<keyword evidence="1" id="KW-0812">Transmembrane</keyword>
<proteinExistence type="predicted"/>